<dbReference type="EMBL" id="CASHSV030000615">
    <property type="protein sequence ID" value="CAJ2670356.1"/>
    <property type="molecule type" value="Genomic_DNA"/>
</dbReference>
<sequence length="193" mass="21906">MSNLPDIAEALADFLNAKARDGVANGDDADNYIEPAKDMNHRYDKTHPDIRPYSMMTRTEYMEYNPMKTLYWRGFCQNALPNEETQLRLIDWLGNTWNHCDLKFDNAPYINCKISGQWGDVCKVHNLAKDVVVKFGVTEASNNRTPFTLSSPLSLVLELPSMLLPHPATGRSSTKASTITCSRFPKLLLELFM</sequence>
<accession>A0ACB0LLN0</accession>
<keyword evidence="2" id="KW-1185">Reference proteome</keyword>
<organism evidence="1 2">
    <name type="scientific">Trifolium pratense</name>
    <name type="common">Red clover</name>
    <dbReference type="NCBI Taxonomy" id="57577"/>
    <lineage>
        <taxon>Eukaryota</taxon>
        <taxon>Viridiplantae</taxon>
        <taxon>Streptophyta</taxon>
        <taxon>Embryophyta</taxon>
        <taxon>Tracheophyta</taxon>
        <taxon>Spermatophyta</taxon>
        <taxon>Magnoliopsida</taxon>
        <taxon>eudicotyledons</taxon>
        <taxon>Gunneridae</taxon>
        <taxon>Pentapetalae</taxon>
        <taxon>rosids</taxon>
        <taxon>fabids</taxon>
        <taxon>Fabales</taxon>
        <taxon>Fabaceae</taxon>
        <taxon>Papilionoideae</taxon>
        <taxon>50 kb inversion clade</taxon>
        <taxon>NPAAA clade</taxon>
        <taxon>Hologalegina</taxon>
        <taxon>IRL clade</taxon>
        <taxon>Trifolieae</taxon>
        <taxon>Trifolium</taxon>
    </lineage>
</organism>
<dbReference type="Proteomes" id="UP001177021">
    <property type="component" value="Unassembled WGS sequence"/>
</dbReference>
<protein>
    <submittedName>
        <fullName evidence="1">Uncharacterized protein</fullName>
    </submittedName>
</protein>
<evidence type="ECO:0000313" key="1">
    <source>
        <dbReference type="EMBL" id="CAJ2670356.1"/>
    </source>
</evidence>
<proteinExistence type="predicted"/>
<name>A0ACB0LLN0_TRIPR</name>
<evidence type="ECO:0000313" key="2">
    <source>
        <dbReference type="Proteomes" id="UP001177021"/>
    </source>
</evidence>
<gene>
    <name evidence="1" type="ORF">MILVUS5_LOCUS34396</name>
</gene>
<comment type="caution">
    <text evidence="1">The sequence shown here is derived from an EMBL/GenBank/DDBJ whole genome shotgun (WGS) entry which is preliminary data.</text>
</comment>
<reference evidence="1" key="1">
    <citation type="submission" date="2023-10" db="EMBL/GenBank/DDBJ databases">
        <authorList>
            <person name="Rodriguez Cubillos JULIANA M."/>
            <person name="De Vega J."/>
        </authorList>
    </citation>
    <scope>NUCLEOTIDE SEQUENCE</scope>
</reference>